<evidence type="ECO:0000313" key="8">
    <source>
        <dbReference type="Proteomes" id="UP000647860"/>
    </source>
</evidence>
<evidence type="ECO:0000256" key="1">
    <source>
        <dbReference type="ARBA" id="ARBA00022741"/>
    </source>
</evidence>
<evidence type="ECO:0000256" key="4">
    <source>
        <dbReference type="ARBA" id="ARBA00022840"/>
    </source>
</evidence>
<proteinExistence type="predicted"/>
<evidence type="ECO:0000256" key="2">
    <source>
        <dbReference type="ARBA" id="ARBA00022801"/>
    </source>
</evidence>
<comment type="caution">
    <text evidence="7">The sequence shown here is derived from an EMBL/GenBank/DDBJ whole genome shotgun (WGS) entry which is preliminary data.</text>
</comment>
<dbReference type="CDD" id="cd18793">
    <property type="entry name" value="SF2_C_SNF"/>
    <property type="match status" value="1"/>
</dbReference>
<evidence type="ECO:0000259" key="5">
    <source>
        <dbReference type="PROSITE" id="PS51192"/>
    </source>
</evidence>
<keyword evidence="2" id="KW-0378">Hydrolase</keyword>
<feature type="domain" description="Helicase C-terminal" evidence="6">
    <location>
        <begin position="484"/>
        <end position="641"/>
    </location>
</feature>
<dbReference type="SUPFAM" id="SSF52540">
    <property type="entry name" value="P-loop containing nucleoside triphosphate hydrolases"/>
    <property type="match status" value="2"/>
</dbReference>
<dbReference type="InterPro" id="IPR001650">
    <property type="entry name" value="Helicase_C-like"/>
</dbReference>
<evidence type="ECO:0000256" key="3">
    <source>
        <dbReference type="ARBA" id="ARBA00022806"/>
    </source>
</evidence>
<dbReference type="InterPro" id="IPR038718">
    <property type="entry name" value="SNF2-like_sf"/>
</dbReference>
<reference evidence="7 8" key="1">
    <citation type="submission" date="2021-01" db="EMBL/GenBank/DDBJ databases">
        <title>Whole genome shotgun sequence of Verrucosispora gifhornensis NBRC 16317.</title>
        <authorList>
            <person name="Komaki H."/>
            <person name="Tamura T."/>
        </authorList>
    </citation>
    <scope>NUCLEOTIDE SEQUENCE [LARGE SCALE GENOMIC DNA]</scope>
    <source>
        <strain evidence="7 8">NBRC 16317</strain>
    </source>
</reference>
<dbReference type="PROSITE" id="PS51194">
    <property type="entry name" value="HELICASE_CTER"/>
    <property type="match status" value="1"/>
</dbReference>
<dbReference type="Gene3D" id="3.40.50.10810">
    <property type="entry name" value="Tandem AAA-ATPase domain"/>
    <property type="match status" value="1"/>
</dbReference>
<dbReference type="PROSITE" id="PS51192">
    <property type="entry name" value="HELICASE_ATP_BIND_1"/>
    <property type="match status" value="1"/>
</dbReference>
<evidence type="ECO:0000313" key="7">
    <source>
        <dbReference type="EMBL" id="GIJ17921.1"/>
    </source>
</evidence>
<name>A0ABQ4IJ40_9ACTN</name>
<dbReference type="SMART" id="SM00490">
    <property type="entry name" value="HELICc"/>
    <property type="match status" value="1"/>
</dbReference>
<dbReference type="InterPro" id="IPR057342">
    <property type="entry name" value="DEXDc_RapA"/>
</dbReference>
<dbReference type="InterPro" id="IPR014001">
    <property type="entry name" value="Helicase_ATP-bd"/>
</dbReference>
<evidence type="ECO:0008006" key="9">
    <source>
        <dbReference type="Google" id="ProtNLM"/>
    </source>
</evidence>
<dbReference type="InterPro" id="IPR006935">
    <property type="entry name" value="Helicase/UvrB_N"/>
</dbReference>
<gene>
    <name evidence="7" type="ORF">Vgi01_46050</name>
</gene>
<dbReference type="Pfam" id="PF00271">
    <property type="entry name" value="Helicase_C"/>
    <property type="match status" value="1"/>
</dbReference>
<keyword evidence="3" id="KW-0347">Helicase</keyword>
<dbReference type="PANTHER" id="PTHR45766:SF6">
    <property type="entry name" value="SWI_SNF-RELATED MATRIX-ASSOCIATED ACTIN-DEPENDENT REGULATOR OF CHROMATIN SUBFAMILY A-LIKE PROTEIN 1"/>
    <property type="match status" value="1"/>
</dbReference>
<keyword evidence="8" id="KW-1185">Reference proteome</keyword>
<dbReference type="InterPro" id="IPR049730">
    <property type="entry name" value="SNF2/RAD54-like_C"/>
</dbReference>
<dbReference type="InterPro" id="IPR027417">
    <property type="entry name" value="P-loop_NTPase"/>
</dbReference>
<dbReference type="Gene3D" id="3.40.50.300">
    <property type="entry name" value="P-loop containing nucleotide triphosphate hydrolases"/>
    <property type="match status" value="1"/>
</dbReference>
<sequence length="967" mass="107726">MAGLRLSSQTRVHGLVAGELVEIVEWTPVGSGVFVRFRDDLGLESTRMLSEEDLAAIVPEGSRGPTLDAAPDAFWLAVEALRLRHAHLLNPLLAVSSSHVEALPHQVQAVYDHLLRKHPQRFLLADDPGAGKTIMAGLFIKEALARDWVRRCLIVVPGGLAEQWQEELTDKFALHFEIFETSLIGGRRPDDDPLREHPFLIARLDQFSRNPRLIELVTNSNKSRYDLAIFDEAHKLSVQAWGRRVDKSKRFQFAEAVREATAATLLMTATPHNGKDAEYQHFLSLLRPAGQDRYIADAARDGLMRRLVKEQLVHLDGSRLFPERRASTVAYRLTPPERDLYEEVSDYVREEMNKVSGDDTKRSVGFALLILQRRLASSPEAILRSLERRHARLQSEAARVQAADRRLAESLAASLGLQPEDPDELSAEEAEKYEDDVVSVATAARTLGELETEILILERLVQRAQTVREMGVDAKWEALADLLTSDEMYDAASQRRKIVIFTEHRDTLEYLEQRLFELLPADTDIQVIHGLISRADRRVAQVRFTQEANSSILIATDAAGEGVNLQVAHLMVNYDIPWNPNRLEQRFGRIHRIGQRHTCHLWNLVAVDTREGDVFETLLAKLEVQREALGDQVFDVLGQVLTDANLGQLLSRALTGTTHGEIESALDQVSSGLEAAVRQRAATTSTLTPTELTALRKAMEQARASSFQPDVVRDFTLRSFATFHGDITHLGSVWRVAHVPERLRTLFGSSLSTRYNAVTFDRAEGPIMRLEPPELISPGHPLLGALIQATDQEHGNALTQGIVLEDDREDDDYTLLTFVAPDSVSTYKIYADGTQQAANLALYTDLQVDRPGAPDEVAAAQEAIAALEPHLTGARVAAVAYVRGTADARTGEAWRTARRRLRDELIAFGEVPVDALPGQGWDFMTGDDKINFWAAVPASSQAQRRRSERHAAANVGAAQYTLRIIQT</sequence>
<protein>
    <recommendedName>
        <fullName evidence="9">SNF2 family N-terminal domain-containing protein</fullName>
    </recommendedName>
</protein>
<dbReference type="Pfam" id="PF04851">
    <property type="entry name" value="ResIII"/>
    <property type="match status" value="1"/>
</dbReference>
<feature type="domain" description="Helicase ATP-binding" evidence="5">
    <location>
        <begin position="113"/>
        <end position="289"/>
    </location>
</feature>
<dbReference type="EMBL" id="BOPA01000034">
    <property type="protein sequence ID" value="GIJ17921.1"/>
    <property type="molecule type" value="Genomic_DNA"/>
</dbReference>
<keyword evidence="1" id="KW-0547">Nucleotide-binding</keyword>
<evidence type="ECO:0000259" key="6">
    <source>
        <dbReference type="PROSITE" id="PS51194"/>
    </source>
</evidence>
<dbReference type="PANTHER" id="PTHR45766">
    <property type="entry name" value="DNA ANNEALING HELICASE AND ENDONUCLEASE ZRANB3 FAMILY MEMBER"/>
    <property type="match status" value="1"/>
</dbReference>
<organism evidence="7 8">
    <name type="scientific">Micromonospora gifhornensis</name>
    <dbReference type="NCBI Taxonomy" id="84594"/>
    <lineage>
        <taxon>Bacteria</taxon>
        <taxon>Bacillati</taxon>
        <taxon>Actinomycetota</taxon>
        <taxon>Actinomycetes</taxon>
        <taxon>Micromonosporales</taxon>
        <taxon>Micromonosporaceae</taxon>
        <taxon>Micromonospora</taxon>
    </lineage>
</organism>
<accession>A0ABQ4IJ40</accession>
<dbReference type="Proteomes" id="UP000647860">
    <property type="component" value="Unassembled WGS sequence"/>
</dbReference>
<dbReference type="SMART" id="SM00487">
    <property type="entry name" value="DEXDc"/>
    <property type="match status" value="1"/>
</dbReference>
<dbReference type="CDD" id="cd18011">
    <property type="entry name" value="DEXDc_RapA"/>
    <property type="match status" value="1"/>
</dbReference>
<keyword evidence="4" id="KW-0067">ATP-binding</keyword>